<evidence type="ECO:0000313" key="1">
    <source>
        <dbReference type="EMBL" id="AOS47626.1"/>
    </source>
</evidence>
<gene>
    <name evidence="1" type="ORF">BH719_07020</name>
</gene>
<evidence type="ECO:0000313" key="2">
    <source>
        <dbReference type="Proteomes" id="UP000095214"/>
    </source>
</evidence>
<name>A0A1D8B3C3_9ACTO</name>
<accession>A0A1D8B3C3</accession>
<dbReference type="AlphaFoldDB" id="A0A1D8B3C3"/>
<organism evidence="1 2">
    <name type="scientific">Pauljensenia hongkongensis</name>
    <dbReference type="NCBI Taxonomy" id="178339"/>
    <lineage>
        <taxon>Bacteria</taxon>
        <taxon>Bacillati</taxon>
        <taxon>Actinomycetota</taxon>
        <taxon>Actinomycetes</taxon>
        <taxon>Actinomycetales</taxon>
        <taxon>Actinomycetaceae</taxon>
        <taxon>Pauljensenia</taxon>
    </lineage>
</organism>
<proteinExistence type="predicted"/>
<keyword evidence="2" id="KW-1185">Reference proteome</keyword>
<dbReference type="EMBL" id="CP017298">
    <property type="protein sequence ID" value="AOS47626.1"/>
    <property type="molecule type" value="Genomic_DNA"/>
</dbReference>
<protein>
    <submittedName>
        <fullName evidence="1">Uncharacterized protein</fullName>
    </submittedName>
</protein>
<dbReference type="RefSeq" id="WP_009744120.1">
    <property type="nucleotide sequence ID" value="NZ_CP017298.1"/>
</dbReference>
<sequence length="88" mass="9985">MSEVRVLMPEVLSLVLDAPGIPSEDTKDLRRFSEIDETAAFEVCVGLLIDYEIPLSEELLSRIHEFDDLLFDEDVEDLDTLRSSTVVE</sequence>
<dbReference type="Proteomes" id="UP000095214">
    <property type="component" value="Chromosome"/>
</dbReference>
<reference evidence="1 2" key="1">
    <citation type="submission" date="2016-09" db="EMBL/GenBank/DDBJ databases">
        <title>Complete genome sequence of Actinomyces hongkongensis HKU8.</title>
        <authorList>
            <person name="Gao Y.-X."/>
            <person name="Zhou Y.-Y."/>
            <person name="Xie Y."/>
            <person name="Wang M."/>
            <person name="Wang S.-J."/>
            <person name="Shen S.-G."/>
        </authorList>
    </citation>
    <scope>NUCLEOTIDE SEQUENCE [LARGE SCALE GENOMIC DNA]</scope>
    <source>
        <strain evidence="1 2">HKU8</strain>
    </source>
</reference>
<dbReference type="KEGG" id="phon:BH719_07020"/>